<evidence type="ECO:0000313" key="8">
    <source>
        <dbReference type="Proteomes" id="UP000187209"/>
    </source>
</evidence>
<gene>
    <name evidence="7" type="ORF">SteCoe_9577</name>
</gene>
<dbReference type="Pfam" id="PF00026">
    <property type="entry name" value="Asp"/>
    <property type="match status" value="1"/>
</dbReference>
<keyword evidence="3" id="KW-0064">Aspartyl protease</keyword>
<dbReference type="InterPro" id="IPR001461">
    <property type="entry name" value="Aspartic_peptidase_A1"/>
</dbReference>
<protein>
    <recommendedName>
        <fullName evidence="6">Peptidase A1 domain-containing protein</fullName>
    </recommendedName>
</protein>
<evidence type="ECO:0000256" key="3">
    <source>
        <dbReference type="ARBA" id="ARBA00022750"/>
    </source>
</evidence>
<dbReference type="OrthoDB" id="6614841at2759"/>
<keyword evidence="4" id="KW-0378">Hydrolase</keyword>
<keyword evidence="2" id="KW-0645">Protease</keyword>
<dbReference type="AlphaFoldDB" id="A0A1R2CHM2"/>
<keyword evidence="5" id="KW-1133">Transmembrane helix</keyword>
<evidence type="ECO:0000259" key="6">
    <source>
        <dbReference type="PROSITE" id="PS51767"/>
    </source>
</evidence>
<evidence type="ECO:0000256" key="4">
    <source>
        <dbReference type="ARBA" id="ARBA00022801"/>
    </source>
</evidence>
<dbReference type="CDD" id="cd05471">
    <property type="entry name" value="pepsin_like"/>
    <property type="match status" value="1"/>
</dbReference>
<name>A0A1R2CHM2_9CILI</name>
<dbReference type="InterPro" id="IPR034164">
    <property type="entry name" value="Pepsin-like_dom"/>
</dbReference>
<dbReference type="PANTHER" id="PTHR47966">
    <property type="entry name" value="BETA-SITE APP-CLEAVING ENZYME, ISOFORM A-RELATED"/>
    <property type="match status" value="1"/>
</dbReference>
<feature type="transmembrane region" description="Helical" evidence="5">
    <location>
        <begin position="366"/>
        <end position="386"/>
    </location>
</feature>
<organism evidence="7 8">
    <name type="scientific">Stentor coeruleus</name>
    <dbReference type="NCBI Taxonomy" id="5963"/>
    <lineage>
        <taxon>Eukaryota</taxon>
        <taxon>Sar</taxon>
        <taxon>Alveolata</taxon>
        <taxon>Ciliophora</taxon>
        <taxon>Postciliodesmatophora</taxon>
        <taxon>Heterotrichea</taxon>
        <taxon>Heterotrichida</taxon>
        <taxon>Stentoridae</taxon>
        <taxon>Stentor</taxon>
    </lineage>
</organism>
<dbReference type="InterPro" id="IPR033121">
    <property type="entry name" value="PEPTIDASE_A1"/>
</dbReference>
<sequence length="413" mass="48035">MAQIFMLGKRELCYGNQIGTDFSIPKTITLIDIEEHLYKIHDSEPYVKVYLGNAKLEMRMVLETSFSKILIPSLECSNCIATDNVYVSESSLTLDKSDSLQNLTYKNYQLKAYFLKETFYIGTYEIFKLPLYLVMSSNEPLKFTYDGILGLGIDSDNIISNLKLHRKIISGYFSISLSSSYLSDFESTLTFANISSINQINTTYVPFSIPKNSSKWEIFISNISMNDNSFEYANIVELDIKNPNIEIPYNILSKLIALVKDIDSSCIMKNGQLKCILEEKQFRNIPDLVFHSGNDSFYIRPMHYVQYFEDDKCYTFMLTGTNNDKIIMGRPFFRDHVVAFYQDEMKVEVYRNSFYPDPDESKTNLMILYVLAGFIAIIILGIFIYYRKRNHELEQNSHHGYYIFKAEDSEYHR</sequence>
<dbReference type="PROSITE" id="PS51767">
    <property type="entry name" value="PEPTIDASE_A1"/>
    <property type="match status" value="1"/>
</dbReference>
<dbReference type="Gene3D" id="2.40.70.10">
    <property type="entry name" value="Acid Proteases"/>
    <property type="match status" value="2"/>
</dbReference>
<dbReference type="GO" id="GO:0006508">
    <property type="term" value="P:proteolysis"/>
    <property type="evidence" value="ECO:0007669"/>
    <property type="project" value="UniProtKB-KW"/>
</dbReference>
<evidence type="ECO:0000256" key="5">
    <source>
        <dbReference type="SAM" id="Phobius"/>
    </source>
</evidence>
<evidence type="ECO:0000256" key="1">
    <source>
        <dbReference type="ARBA" id="ARBA00007447"/>
    </source>
</evidence>
<dbReference type="SUPFAM" id="SSF50630">
    <property type="entry name" value="Acid proteases"/>
    <property type="match status" value="1"/>
</dbReference>
<keyword evidence="8" id="KW-1185">Reference proteome</keyword>
<comment type="caution">
    <text evidence="7">The sequence shown here is derived from an EMBL/GenBank/DDBJ whole genome shotgun (WGS) entry which is preliminary data.</text>
</comment>
<keyword evidence="5" id="KW-0812">Transmembrane</keyword>
<dbReference type="EMBL" id="MPUH01000150">
    <property type="protein sequence ID" value="OMJ88450.1"/>
    <property type="molecule type" value="Genomic_DNA"/>
</dbReference>
<comment type="similarity">
    <text evidence="1">Belongs to the peptidase A1 family.</text>
</comment>
<dbReference type="InterPro" id="IPR021109">
    <property type="entry name" value="Peptidase_aspartic_dom_sf"/>
</dbReference>
<keyword evidence="5" id="KW-0472">Membrane</keyword>
<feature type="domain" description="Peptidase A1" evidence="6">
    <location>
        <begin position="45"/>
        <end position="350"/>
    </location>
</feature>
<evidence type="ECO:0000313" key="7">
    <source>
        <dbReference type="EMBL" id="OMJ88450.1"/>
    </source>
</evidence>
<dbReference type="Proteomes" id="UP000187209">
    <property type="component" value="Unassembled WGS sequence"/>
</dbReference>
<accession>A0A1R2CHM2</accession>
<dbReference type="GO" id="GO:0004190">
    <property type="term" value="F:aspartic-type endopeptidase activity"/>
    <property type="evidence" value="ECO:0007669"/>
    <property type="project" value="UniProtKB-KW"/>
</dbReference>
<dbReference type="PANTHER" id="PTHR47966:SF51">
    <property type="entry name" value="BETA-SITE APP-CLEAVING ENZYME, ISOFORM A-RELATED"/>
    <property type="match status" value="1"/>
</dbReference>
<reference evidence="7 8" key="1">
    <citation type="submission" date="2016-11" db="EMBL/GenBank/DDBJ databases">
        <title>The macronuclear genome of Stentor coeruleus: a giant cell with tiny introns.</title>
        <authorList>
            <person name="Slabodnick M."/>
            <person name="Ruby J.G."/>
            <person name="Reiff S.B."/>
            <person name="Swart E.C."/>
            <person name="Gosai S."/>
            <person name="Prabakaran S."/>
            <person name="Witkowska E."/>
            <person name="Larue G.E."/>
            <person name="Fisher S."/>
            <person name="Freeman R.M."/>
            <person name="Gunawardena J."/>
            <person name="Chu W."/>
            <person name="Stover N.A."/>
            <person name="Gregory B.D."/>
            <person name="Nowacki M."/>
            <person name="Derisi J."/>
            <person name="Roy S.W."/>
            <person name="Marshall W.F."/>
            <person name="Sood P."/>
        </authorList>
    </citation>
    <scope>NUCLEOTIDE SEQUENCE [LARGE SCALE GENOMIC DNA]</scope>
    <source>
        <strain evidence="7">WM001</strain>
    </source>
</reference>
<evidence type="ECO:0000256" key="2">
    <source>
        <dbReference type="ARBA" id="ARBA00022670"/>
    </source>
</evidence>
<proteinExistence type="inferred from homology"/>